<gene>
    <name evidence="2" type="ORF">GCM10022204_01960</name>
</gene>
<name>A0ABP7CHB2_9ACTN</name>
<dbReference type="Proteomes" id="UP001500051">
    <property type="component" value="Unassembled WGS sequence"/>
</dbReference>
<feature type="transmembrane region" description="Helical" evidence="1">
    <location>
        <begin position="156"/>
        <end position="179"/>
    </location>
</feature>
<dbReference type="PANTHER" id="PTHR40761:SF1">
    <property type="entry name" value="CONSERVED INTEGRAL MEMBRANE ALANINE VALINE AND LEUCINE RICH PROTEIN-RELATED"/>
    <property type="match status" value="1"/>
</dbReference>
<feature type="transmembrane region" description="Helical" evidence="1">
    <location>
        <begin position="103"/>
        <end position="123"/>
    </location>
</feature>
<reference evidence="3" key="1">
    <citation type="journal article" date="2019" name="Int. J. Syst. Evol. Microbiol.">
        <title>The Global Catalogue of Microorganisms (GCM) 10K type strain sequencing project: providing services to taxonomists for standard genome sequencing and annotation.</title>
        <authorList>
            <consortium name="The Broad Institute Genomics Platform"/>
            <consortium name="The Broad Institute Genome Sequencing Center for Infectious Disease"/>
            <person name="Wu L."/>
            <person name="Ma J."/>
        </authorList>
    </citation>
    <scope>NUCLEOTIDE SEQUENCE [LARGE SCALE GENOMIC DNA]</scope>
    <source>
        <strain evidence="3">JCM 16548</strain>
    </source>
</reference>
<evidence type="ECO:0000313" key="3">
    <source>
        <dbReference type="Proteomes" id="UP001500051"/>
    </source>
</evidence>
<protein>
    <recommendedName>
        <fullName evidence="4">EamA-like transporter family protein</fullName>
    </recommendedName>
</protein>
<feature type="transmembrane region" description="Helical" evidence="1">
    <location>
        <begin position="129"/>
        <end position="149"/>
    </location>
</feature>
<organism evidence="2 3">
    <name type="scientific">Microlunatus aurantiacus</name>
    <dbReference type="NCBI Taxonomy" id="446786"/>
    <lineage>
        <taxon>Bacteria</taxon>
        <taxon>Bacillati</taxon>
        <taxon>Actinomycetota</taxon>
        <taxon>Actinomycetes</taxon>
        <taxon>Propionibacteriales</taxon>
        <taxon>Propionibacteriaceae</taxon>
        <taxon>Microlunatus</taxon>
    </lineage>
</organism>
<keyword evidence="3" id="KW-1185">Reference proteome</keyword>
<keyword evidence="1" id="KW-0812">Transmembrane</keyword>
<feature type="transmembrane region" description="Helical" evidence="1">
    <location>
        <begin position="191"/>
        <end position="211"/>
    </location>
</feature>
<keyword evidence="1" id="KW-1133">Transmembrane helix</keyword>
<keyword evidence="1" id="KW-0472">Membrane</keyword>
<evidence type="ECO:0000313" key="2">
    <source>
        <dbReference type="EMBL" id="GAA3690609.1"/>
    </source>
</evidence>
<accession>A0ABP7CHB2</accession>
<evidence type="ECO:0000256" key="1">
    <source>
        <dbReference type="SAM" id="Phobius"/>
    </source>
</evidence>
<dbReference type="EMBL" id="BAAAYX010000002">
    <property type="protein sequence ID" value="GAA3690609.1"/>
    <property type="molecule type" value="Genomic_DNA"/>
</dbReference>
<comment type="caution">
    <text evidence="2">The sequence shown here is derived from an EMBL/GenBank/DDBJ whole genome shotgun (WGS) entry which is preliminary data.</text>
</comment>
<feature type="transmembrane region" description="Helical" evidence="1">
    <location>
        <begin position="249"/>
        <end position="269"/>
    </location>
</feature>
<sequence length="270" mass="26639">MLLISWIAAVIACLAYGVATVLQAVGARRAAAAAGVGGVVGIVTQLPYLVGLALDGFGFLGNVVALRELPLFLVESIVAASVGVTAIIAALRGEKLGGRDWGALGVLGLGLVLLSLSAAAEAATVTGGAVTVAILVGAVVPLSVGLVGYRRAGRSSVILCAVAAGLGFSGVAVAARAMGADAIDLRLLVNPLLWAVAAYGAIAVGFFGVALQRGKVTVVAAVTFVIEVIVPSALGLLVFGDSMLPGREVLAAAGFVLAIGGTIALSRFAE</sequence>
<dbReference type="RefSeq" id="WP_344810397.1">
    <property type="nucleotide sequence ID" value="NZ_BAAAYX010000002.1"/>
</dbReference>
<feature type="transmembrane region" description="Helical" evidence="1">
    <location>
        <begin position="70"/>
        <end position="91"/>
    </location>
</feature>
<evidence type="ECO:0008006" key="4">
    <source>
        <dbReference type="Google" id="ProtNLM"/>
    </source>
</evidence>
<proteinExistence type="predicted"/>
<feature type="transmembrane region" description="Helical" evidence="1">
    <location>
        <begin position="6"/>
        <end position="25"/>
    </location>
</feature>
<feature type="transmembrane region" description="Helical" evidence="1">
    <location>
        <begin position="32"/>
        <end position="50"/>
    </location>
</feature>
<feature type="transmembrane region" description="Helical" evidence="1">
    <location>
        <begin position="218"/>
        <end position="237"/>
    </location>
</feature>
<dbReference type="PANTHER" id="PTHR40761">
    <property type="entry name" value="CONSERVED INTEGRAL MEMBRANE ALANINE VALINE AND LEUCINE RICH PROTEIN-RELATED"/>
    <property type="match status" value="1"/>
</dbReference>